<reference evidence="1" key="1">
    <citation type="journal article" date="2021" name="Microb. Physiol.">
        <title>Proteogenomic Insights into the Physiology of Marine, Sulfate-Reducing, Filamentous Desulfonema limicola and Desulfonema magnum.</title>
        <authorList>
            <person name="Schnaars V."/>
            <person name="Wohlbrand L."/>
            <person name="Scheve S."/>
            <person name="Hinrichs C."/>
            <person name="Reinhardt R."/>
            <person name="Rabus R."/>
        </authorList>
    </citation>
    <scope>NUCLEOTIDE SEQUENCE</scope>
    <source>
        <strain evidence="1">4be13</strain>
    </source>
</reference>
<sequence length="225" mass="24650">MGTNPDKFGHSGVPNLQFGNISTPECRTCSLAISQLRSAKLAVWQYLNSGVPNLQFGNISIPECQTCSLAISQLRSAKLAVWQYLNSGVPNLQFGDISNARKNTALLPNCKFGTPDDTSAKLQVWHSGWHFCQTASLALRNGTFAKLSVWHSGSHFCQTASLALRMALLPNFPFGTPDEVANSVRQNFKHTDTFFSEQFNDKNNTSVCSSSCPYTVQPSGRCHQA</sequence>
<dbReference type="AlphaFoldDB" id="A0A975GR35"/>
<gene>
    <name evidence="1" type="ORF">dnm_065680</name>
</gene>
<dbReference type="Proteomes" id="UP000663722">
    <property type="component" value="Chromosome"/>
</dbReference>
<name>A0A975GR35_9BACT</name>
<dbReference type="KEGG" id="dmm:dnm_065680"/>
<dbReference type="EMBL" id="CP061800">
    <property type="protein sequence ID" value="QTA90507.1"/>
    <property type="molecule type" value="Genomic_DNA"/>
</dbReference>
<proteinExistence type="predicted"/>
<evidence type="ECO:0000313" key="2">
    <source>
        <dbReference type="Proteomes" id="UP000663722"/>
    </source>
</evidence>
<organism evidence="1 2">
    <name type="scientific">Desulfonema magnum</name>
    <dbReference type="NCBI Taxonomy" id="45655"/>
    <lineage>
        <taxon>Bacteria</taxon>
        <taxon>Pseudomonadati</taxon>
        <taxon>Thermodesulfobacteriota</taxon>
        <taxon>Desulfobacteria</taxon>
        <taxon>Desulfobacterales</taxon>
        <taxon>Desulfococcaceae</taxon>
        <taxon>Desulfonema</taxon>
    </lineage>
</organism>
<protein>
    <submittedName>
        <fullName evidence="1">Uncharacterized protein</fullName>
    </submittedName>
</protein>
<accession>A0A975GR35</accession>
<keyword evidence="2" id="KW-1185">Reference proteome</keyword>
<evidence type="ECO:0000313" key="1">
    <source>
        <dbReference type="EMBL" id="QTA90507.1"/>
    </source>
</evidence>